<sequence>MPPAALRFRHVVKRRSGGAAHARAVLDGVDLDIAPGEIVGLAGINGAGKTTLLRCLLDFCPLDGGDISIAGAAHTHPSARRPLAYLPERFGPPAHLTGAEFLRYVQALHGQRADPAASTALLALLDLDADALRLAPRHYSKGMTQKLGLAATLLLDKDILVLDEPTSGLDPKARAQFRQALRRRGDAGAAVLMTSHALADAADLCDRIAILHAGRIVFAGTPTACMAAFGGADLEAAFLAAIA</sequence>
<proteinExistence type="predicted"/>
<evidence type="ECO:0000313" key="7">
    <source>
        <dbReference type="Proteomes" id="UP000318431"/>
    </source>
</evidence>
<evidence type="ECO:0000259" key="5">
    <source>
        <dbReference type="PROSITE" id="PS50893"/>
    </source>
</evidence>
<dbReference type="Proteomes" id="UP000318431">
    <property type="component" value="Unassembled WGS sequence"/>
</dbReference>
<dbReference type="InterPro" id="IPR027417">
    <property type="entry name" value="P-loop_NTPase"/>
</dbReference>
<dbReference type="OrthoDB" id="9804819at2"/>
<dbReference type="PROSITE" id="PS50893">
    <property type="entry name" value="ABC_TRANSPORTER_2"/>
    <property type="match status" value="1"/>
</dbReference>
<dbReference type="GO" id="GO:0005524">
    <property type="term" value="F:ATP binding"/>
    <property type="evidence" value="ECO:0007669"/>
    <property type="project" value="UniProtKB-KW"/>
</dbReference>
<keyword evidence="1" id="KW-0813">Transport</keyword>
<reference evidence="6 7" key="1">
    <citation type="journal article" date="2015" name="Stand. Genomic Sci.">
        <title>Genomic Encyclopedia of Bacterial and Archaeal Type Strains, Phase III: the genomes of soil and plant-associated and newly described type strains.</title>
        <authorList>
            <person name="Whitman W.B."/>
            <person name="Woyke T."/>
            <person name="Klenk H.P."/>
            <person name="Zhou Y."/>
            <person name="Lilburn T.G."/>
            <person name="Beck B.J."/>
            <person name="De Vos P."/>
            <person name="Vandamme P."/>
            <person name="Eisen J.A."/>
            <person name="Garrity G."/>
            <person name="Hugenholtz P."/>
            <person name="Kyrpides N.C."/>
        </authorList>
    </citation>
    <scope>NUCLEOTIDE SEQUENCE [LARGE SCALE GENOMIC DNA]</scope>
    <source>
        <strain evidence="6 7">CGMCC 1.10822</strain>
    </source>
</reference>
<evidence type="ECO:0000256" key="2">
    <source>
        <dbReference type="ARBA" id="ARBA00022475"/>
    </source>
</evidence>
<evidence type="ECO:0000256" key="4">
    <source>
        <dbReference type="ARBA" id="ARBA00022840"/>
    </source>
</evidence>
<dbReference type="GO" id="GO:0016887">
    <property type="term" value="F:ATP hydrolysis activity"/>
    <property type="evidence" value="ECO:0007669"/>
    <property type="project" value="InterPro"/>
</dbReference>
<dbReference type="InterPro" id="IPR051782">
    <property type="entry name" value="ABC_Transporter_VariousFunc"/>
</dbReference>
<dbReference type="InterPro" id="IPR003439">
    <property type="entry name" value="ABC_transporter-like_ATP-bd"/>
</dbReference>
<dbReference type="PANTHER" id="PTHR42939">
    <property type="entry name" value="ABC TRANSPORTER ATP-BINDING PROTEIN ALBC-RELATED"/>
    <property type="match status" value="1"/>
</dbReference>
<dbReference type="SMART" id="SM00382">
    <property type="entry name" value="AAA"/>
    <property type="match status" value="1"/>
</dbReference>
<keyword evidence="4 6" id="KW-0067">ATP-binding</keyword>
<dbReference type="Gene3D" id="3.40.50.300">
    <property type="entry name" value="P-loop containing nucleotide triphosphate hydrolases"/>
    <property type="match status" value="1"/>
</dbReference>
<feature type="domain" description="ABC transporter" evidence="5">
    <location>
        <begin position="6"/>
        <end position="238"/>
    </location>
</feature>
<keyword evidence="7" id="KW-1185">Reference proteome</keyword>
<dbReference type="EMBL" id="VLLB01000001">
    <property type="protein sequence ID" value="TWI69452.1"/>
    <property type="molecule type" value="Genomic_DNA"/>
</dbReference>
<evidence type="ECO:0000256" key="3">
    <source>
        <dbReference type="ARBA" id="ARBA00022741"/>
    </source>
</evidence>
<dbReference type="PANTHER" id="PTHR42939:SF1">
    <property type="entry name" value="ABC TRANSPORTER ATP-BINDING PROTEIN ALBC-RELATED"/>
    <property type="match status" value="1"/>
</dbReference>
<dbReference type="AlphaFoldDB" id="A0A562RK70"/>
<name>A0A562RK70_9BURK</name>
<keyword evidence="3" id="KW-0547">Nucleotide-binding</keyword>
<keyword evidence="2" id="KW-1003">Cell membrane</keyword>
<gene>
    <name evidence="6" type="ORF">IP91_00520</name>
</gene>
<protein>
    <submittedName>
        <fullName evidence="6">ABC-2 type transport system ATP-binding protein</fullName>
    </submittedName>
</protein>
<evidence type="ECO:0000313" key="6">
    <source>
        <dbReference type="EMBL" id="TWI69452.1"/>
    </source>
</evidence>
<comment type="caution">
    <text evidence="6">The sequence shown here is derived from an EMBL/GenBank/DDBJ whole genome shotgun (WGS) entry which is preliminary data.</text>
</comment>
<keyword evidence="2" id="KW-0472">Membrane</keyword>
<dbReference type="SUPFAM" id="SSF52540">
    <property type="entry name" value="P-loop containing nucleoside triphosphate hydrolases"/>
    <property type="match status" value="1"/>
</dbReference>
<organism evidence="6 7">
    <name type="scientific">Pseudoduganella lurida</name>
    <dbReference type="NCBI Taxonomy" id="1036180"/>
    <lineage>
        <taxon>Bacteria</taxon>
        <taxon>Pseudomonadati</taxon>
        <taxon>Pseudomonadota</taxon>
        <taxon>Betaproteobacteria</taxon>
        <taxon>Burkholderiales</taxon>
        <taxon>Oxalobacteraceae</taxon>
        <taxon>Telluria group</taxon>
        <taxon>Pseudoduganella</taxon>
    </lineage>
</organism>
<dbReference type="InterPro" id="IPR003593">
    <property type="entry name" value="AAA+_ATPase"/>
</dbReference>
<evidence type="ECO:0000256" key="1">
    <source>
        <dbReference type="ARBA" id="ARBA00022448"/>
    </source>
</evidence>
<dbReference type="Pfam" id="PF00005">
    <property type="entry name" value="ABC_tran"/>
    <property type="match status" value="1"/>
</dbReference>
<dbReference type="RefSeq" id="WP_145647213.1">
    <property type="nucleotide sequence ID" value="NZ_VLLB01000001.1"/>
</dbReference>
<dbReference type="CDD" id="cd03230">
    <property type="entry name" value="ABC_DR_subfamily_A"/>
    <property type="match status" value="1"/>
</dbReference>
<accession>A0A562RK70</accession>